<accession>A0A915WT26</accession>
<dbReference type="InterPro" id="IPR027235">
    <property type="entry name" value="PFD2"/>
</dbReference>
<dbReference type="SUPFAM" id="SSF46579">
    <property type="entry name" value="Prefoldin"/>
    <property type="match status" value="1"/>
</dbReference>
<keyword evidence="2" id="KW-0175">Coiled coil</keyword>
<dbReference type="GO" id="GO:0051082">
    <property type="term" value="F:unfolded protein binding"/>
    <property type="evidence" value="ECO:0007669"/>
    <property type="project" value="InterPro"/>
</dbReference>
<name>A0A915WT26_9ARCH</name>
<sequence>MVNEEELTSKYEEYERLRQAYLFIEAQISKLNQDLDEAENAIKELENLPEGKKIYMMVGNVLVEKDKKEVLDRLSEEKEVFRIKIDSLKKQSESYKGKLTALTKELEDIIKRDNLEKK</sequence>
<keyword evidence="1" id="KW-0143">Chaperone</keyword>
<dbReference type="Gene3D" id="1.10.287.370">
    <property type="match status" value="1"/>
</dbReference>
<dbReference type="KEGG" id="naer:MJ1_0647"/>
<organism evidence="3 4">
    <name type="scientific">Nanobdella aerobiophila</name>
    <dbReference type="NCBI Taxonomy" id="2586965"/>
    <lineage>
        <taxon>Archaea</taxon>
        <taxon>Nanobdellota</taxon>
        <taxon>Nanobdellia</taxon>
        <taxon>Nanobdellales</taxon>
        <taxon>Nanobdellaceae</taxon>
        <taxon>Nanobdella</taxon>
    </lineage>
</organism>
<dbReference type="InterPro" id="IPR002777">
    <property type="entry name" value="PFD_beta-like"/>
</dbReference>
<proteinExistence type="predicted"/>
<dbReference type="InterPro" id="IPR009053">
    <property type="entry name" value="Prefoldin"/>
</dbReference>
<dbReference type="PANTHER" id="PTHR13303">
    <property type="entry name" value="PREFOLDIN SUBUNIT 2"/>
    <property type="match status" value="1"/>
</dbReference>
<evidence type="ECO:0000313" key="3">
    <source>
        <dbReference type="EMBL" id="BBL45792.1"/>
    </source>
</evidence>
<evidence type="ECO:0000256" key="2">
    <source>
        <dbReference type="SAM" id="Coils"/>
    </source>
</evidence>
<dbReference type="GeneID" id="74568590"/>
<dbReference type="AlphaFoldDB" id="A0A915WT26"/>
<dbReference type="EMBL" id="AP019769">
    <property type="protein sequence ID" value="BBL45792.1"/>
    <property type="molecule type" value="Genomic_DNA"/>
</dbReference>
<evidence type="ECO:0000313" key="4">
    <source>
        <dbReference type="Proteomes" id="UP001055553"/>
    </source>
</evidence>
<evidence type="ECO:0000256" key="1">
    <source>
        <dbReference type="ARBA" id="ARBA00023186"/>
    </source>
</evidence>
<dbReference type="GO" id="GO:0016272">
    <property type="term" value="C:prefoldin complex"/>
    <property type="evidence" value="ECO:0007669"/>
    <property type="project" value="InterPro"/>
</dbReference>
<reference evidence="4" key="1">
    <citation type="journal article" date="2022" name="Int. J. Syst. Evol. Microbiol.">
        <title>Nanobdella aerobiophila gen. nov., sp. nov., a thermoacidophilic, obligate ectosymbiotic archaeon, and proposal of Nanobdellaceae fam. nov., Nanobdellales ord. nov. and Nanobdellia class. nov.</title>
        <authorList>
            <person name="Kato S."/>
            <person name="Ogasawara A."/>
            <person name="Itoh T."/>
            <person name="Sakai H.D."/>
            <person name="Shimizu M."/>
            <person name="Yuki M."/>
            <person name="Kaneko M."/>
            <person name="Takashina T."/>
            <person name="Ohkuma M."/>
        </authorList>
    </citation>
    <scope>NUCLEOTIDE SEQUENCE [LARGE SCALE GENOMIC DNA]</scope>
    <source>
        <strain evidence="4">MJ1</strain>
    </source>
</reference>
<dbReference type="RefSeq" id="WP_258393103.1">
    <property type="nucleotide sequence ID" value="NZ_AP019769.1"/>
</dbReference>
<gene>
    <name evidence="3" type="ORF">MJ1_0647</name>
</gene>
<keyword evidence="4" id="KW-1185">Reference proteome</keyword>
<protein>
    <submittedName>
        <fullName evidence="3">Prefoldin subunit beta</fullName>
    </submittedName>
</protein>
<dbReference type="Pfam" id="PF01920">
    <property type="entry name" value="Prefoldin_2"/>
    <property type="match status" value="1"/>
</dbReference>
<feature type="coiled-coil region" evidence="2">
    <location>
        <begin position="14"/>
        <end position="105"/>
    </location>
</feature>
<dbReference type="Proteomes" id="UP001055553">
    <property type="component" value="Chromosome"/>
</dbReference>
<dbReference type="GO" id="GO:0006457">
    <property type="term" value="P:protein folding"/>
    <property type="evidence" value="ECO:0007669"/>
    <property type="project" value="InterPro"/>
</dbReference>